<accession>A0A8J6PD28</accession>
<gene>
    <name evidence="1" type="ORF">H8702_01805</name>
</gene>
<organism evidence="1 2">
    <name type="scientific">Massiliimalia timonensis</name>
    <dbReference type="NCBI Taxonomy" id="1987501"/>
    <lineage>
        <taxon>Bacteria</taxon>
        <taxon>Bacillati</taxon>
        <taxon>Bacillota</taxon>
        <taxon>Clostridia</taxon>
        <taxon>Eubacteriales</taxon>
        <taxon>Oscillospiraceae</taxon>
        <taxon>Massiliimalia</taxon>
    </lineage>
</organism>
<dbReference type="RefSeq" id="WP_093988280.1">
    <property type="nucleotide sequence ID" value="NZ_FYDD01000003.1"/>
</dbReference>
<reference evidence="1" key="1">
    <citation type="submission" date="2020-08" db="EMBL/GenBank/DDBJ databases">
        <title>Genome public.</title>
        <authorList>
            <person name="Liu C."/>
            <person name="Sun Q."/>
        </authorList>
    </citation>
    <scope>NUCLEOTIDE SEQUENCE</scope>
    <source>
        <strain evidence="1">NSJ-15</strain>
    </source>
</reference>
<proteinExistence type="predicted"/>
<dbReference type="OrthoDB" id="3233490at2"/>
<evidence type="ECO:0008006" key="3">
    <source>
        <dbReference type="Google" id="ProtNLM"/>
    </source>
</evidence>
<protein>
    <recommendedName>
        <fullName evidence="3">XRE family transcriptional regulator</fullName>
    </recommendedName>
</protein>
<evidence type="ECO:0000313" key="1">
    <source>
        <dbReference type="EMBL" id="MBC8609857.1"/>
    </source>
</evidence>
<sequence>MNKRTDELMKILNTEETLEGYWTANKDELLDFSLEAYLNQLLVQYQAMKNEVVSRSGLNQIYAYQIFAGTKKPSRDKLIALVFGFPLCLEDAQRLLRIGGVSELYPRLKRDSIILFGLKKELSIQELDDLLFEMGEKTIL</sequence>
<evidence type="ECO:0000313" key="2">
    <source>
        <dbReference type="Proteomes" id="UP000632659"/>
    </source>
</evidence>
<dbReference type="AlphaFoldDB" id="A0A8J6PD28"/>
<dbReference type="EMBL" id="JACRTL010000001">
    <property type="protein sequence ID" value="MBC8609857.1"/>
    <property type="molecule type" value="Genomic_DNA"/>
</dbReference>
<dbReference type="Proteomes" id="UP000632659">
    <property type="component" value="Unassembled WGS sequence"/>
</dbReference>
<comment type="caution">
    <text evidence="1">The sequence shown here is derived from an EMBL/GenBank/DDBJ whole genome shotgun (WGS) entry which is preliminary data.</text>
</comment>
<keyword evidence="2" id="KW-1185">Reference proteome</keyword>
<name>A0A8J6PD28_9FIRM</name>